<protein>
    <submittedName>
        <fullName evidence="2">Uncharacterized protein</fullName>
    </submittedName>
</protein>
<accession>A0A085N4Z4</accession>
<gene>
    <name evidence="1" type="ORF">M513_09756</name>
    <name evidence="2" type="ORF">M514_09756</name>
</gene>
<dbReference type="Proteomes" id="UP000030758">
    <property type="component" value="Unassembled WGS sequence"/>
</dbReference>
<reference evidence="2 3" key="1">
    <citation type="journal article" date="2014" name="Nat. Genet.">
        <title>Genome and transcriptome of the porcine whipworm Trichuris suis.</title>
        <authorList>
            <person name="Jex A.R."/>
            <person name="Nejsum P."/>
            <person name="Schwarz E.M."/>
            <person name="Hu L."/>
            <person name="Young N.D."/>
            <person name="Hall R.S."/>
            <person name="Korhonen P.K."/>
            <person name="Liao S."/>
            <person name="Thamsborg S."/>
            <person name="Xia J."/>
            <person name="Xu P."/>
            <person name="Wang S."/>
            <person name="Scheerlinck J.P."/>
            <person name="Hofmann A."/>
            <person name="Sternberg P.W."/>
            <person name="Wang J."/>
            <person name="Gasser R.B."/>
        </authorList>
    </citation>
    <scope>NUCLEOTIDE SEQUENCE [LARGE SCALE GENOMIC DNA]</scope>
    <source>
        <strain evidence="2">DCEP-RM93F</strain>
        <strain evidence="1">DCEP-RM93M</strain>
    </source>
</reference>
<evidence type="ECO:0000313" key="2">
    <source>
        <dbReference type="EMBL" id="KFD64540.1"/>
    </source>
</evidence>
<organism evidence="2">
    <name type="scientific">Trichuris suis</name>
    <name type="common">pig whipworm</name>
    <dbReference type="NCBI Taxonomy" id="68888"/>
    <lineage>
        <taxon>Eukaryota</taxon>
        <taxon>Metazoa</taxon>
        <taxon>Ecdysozoa</taxon>
        <taxon>Nematoda</taxon>
        <taxon>Enoplea</taxon>
        <taxon>Dorylaimia</taxon>
        <taxon>Trichinellida</taxon>
        <taxon>Trichuridae</taxon>
        <taxon>Trichuris</taxon>
    </lineage>
</organism>
<dbReference type="AlphaFoldDB" id="A0A085N4Z4"/>
<dbReference type="Proteomes" id="UP000030764">
    <property type="component" value="Unassembled WGS sequence"/>
</dbReference>
<proteinExistence type="predicted"/>
<dbReference type="EMBL" id="KL367554">
    <property type="protein sequence ID" value="KFD64540.1"/>
    <property type="molecule type" value="Genomic_DNA"/>
</dbReference>
<evidence type="ECO:0000313" key="1">
    <source>
        <dbReference type="EMBL" id="KFD49393.1"/>
    </source>
</evidence>
<dbReference type="EMBL" id="KL363272">
    <property type="protein sequence ID" value="KFD49393.1"/>
    <property type="molecule type" value="Genomic_DNA"/>
</dbReference>
<sequence>MTVNGPTAAEGPVSIATDKRHLCVKNLICHEITRRQVRTIASPHNGTMRFIAPSYVVIVYSIPP</sequence>
<name>A0A085N4Z4_9BILA</name>
<keyword evidence="3" id="KW-1185">Reference proteome</keyword>
<evidence type="ECO:0000313" key="3">
    <source>
        <dbReference type="Proteomes" id="UP000030764"/>
    </source>
</evidence>